<keyword evidence="4 8" id="KW-0067">ATP-binding</keyword>
<dbReference type="InterPro" id="IPR003439">
    <property type="entry name" value="ABC_transporter-like_ATP-bd"/>
</dbReference>
<dbReference type="PROSITE" id="PS50893">
    <property type="entry name" value="ABC_TRANSPORTER_2"/>
    <property type="match status" value="1"/>
</dbReference>
<evidence type="ECO:0000256" key="6">
    <source>
        <dbReference type="ARBA" id="ARBA00023136"/>
    </source>
</evidence>
<dbReference type="PANTHER" id="PTHR43166:SF6">
    <property type="entry name" value="PHOSPHONATES IMPORT ATP-BINDING PROTEIN PHNC"/>
    <property type="match status" value="1"/>
</dbReference>
<protein>
    <submittedName>
        <fullName evidence="8">Phosphonate transport system ATP-binding protein</fullName>
    </submittedName>
</protein>
<keyword evidence="2" id="KW-1003">Cell membrane</keyword>
<dbReference type="SMART" id="SM00382">
    <property type="entry name" value="AAA"/>
    <property type="match status" value="1"/>
</dbReference>
<proteinExistence type="predicted"/>
<feature type="domain" description="ABC transporter" evidence="7">
    <location>
        <begin position="24"/>
        <end position="268"/>
    </location>
</feature>
<evidence type="ECO:0000256" key="1">
    <source>
        <dbReference type="ARBA" id="ARBA00022448"/>
    </source>
</evidence>
<dbReference type="RefSeq" id="WP_179657103.1">
    <property type="nucleotide sequence ID" value="NZ_JACBZR010000001.1"/>
</dbReference>
<organism evidence="8 9">
    <name type="scientific">Nocardioides panzhihuensis</name>
    <dbReference type="NCBI Taxonomy" id="860243"/>
    <lineage>
        <taxon>Bacteria</taxon>
        <taxon>Bacillati</taxon>
        <taxon>Actinomycetota</taxon>
        <taxon>Actinomycetes</taxon>
        <taxon>Propionibacteriales</taxon>
        <taxon>Nocardioidaceae</taxon>
        <taxon>Nocardioides</taxon>
    </lineage>
</organism>
<evidence type="ECO:0000313" key="8">
    <source>
        <dbReference type="EMBL" id="NYI76461.1"/>
    </source>
</evidence>
<dbReference type="PANTHER" id="PTHR43166">
    <property type="entry name" value="AMINO ACID IMPORT ATP-BINDING PROTEIN"/>
    <property type="match status" value="1"/>
</dbReference>
<dbReference type="SUPFAM" id="SSF52540">
    <property type="entry name" value="P-loop containing nucleoside triphosphate hydrolases"/>
    <property type="match status" value="1"/>
</dbReference>
<accession>A0A7Z0IR41</accession>
<keyword evidence="3" id="KW-0547">Nucleotide-binding</keyword>
<dbReference type="PROSITE" id="PS00211">
    <property type="entry name" value="ABC_TRANSPORTER_1"/>
    <property type="match status" value="1"/>
</dbReference>
<dbReference type="GO" id="GO:0005524">
    <property type="term" value="F:ATP binding"/>
    <property type="evidence" value="ECO:0007669"/>
    <property type="project" value="UniProtKB-KW"/>
</dbReference>
<evidence type="ECO:0000256" key="2">
    <source>
        <dbReference type="ARBA" id="ARBA00022475"/>
    </source>
</evidence>
<evidence type="ECO:0000256" key="5">
    <source>
        <dbReference type="ARBA" id="ARBA00022967"/>
    </source>
</evidence>
<dbReference type="InterPro" id="IPR003593">
    <property type="entry name" value="AAA+_ATPase"/>
</dbReference>
<dbReference type="Gene3D" id="3.40.50.300">
    <property type="entry name" value="P-loop containing nucleotide triphosphate hydrolases"/>
    <property type="match status" value="1"/>
</dbReference>
<sequence length="275" mass="29377">MSASGLGHRAGDGSDGGSDDGHSIVFDEVSVVYPNGSRGLDKVSLTISPGEFIVVVGLSGAGKSTLVRTINGLVPVTAGKLSVGGTEVTAVRGRRLRRLRAEIGMIFQGFNLVTRRSVMSNVLTGRLHAQSWARSLLGLHTKADQEIAFEALERVGIVEKAWVRASELSGGQQQRVAIARALAQQPSVMLADEPVASLDPPTADRVMRDLRQINRDLGITTVVNLHFLDLARRYADRIIGMRAGEVVFDGAATDADDAVFERIYGRSLTGEDVSS</sequence>
<dbReference type="Pfam" id="PF00005">
    <property type="entry name" value="ABC_tran"/>
    <property type="match status" value="1"/>
</dbReference>
<dbReference type="GO" id="GO:0016020">
    <property type="term" value="C:membrane"/>
    <property type="evidence" value="ECO:0007669"/>
    <property type="project" value="InterPro"/>
</dbReference>
<dbReference type="InterPro" id="IPR027417">
    <property type="entry name" value="P-loop_NTPase"/>
</dbReference>
<dbReference type="AlphaFoldDB" id="A0A7Z0IR41"/>
<keyword evidence="1" id="KW-0813">Transport</keyword>
<keyword evidence="9" id="KW-1185">Reference proteome</keyword>
<evidence type="ECO:0000256" key="4">
    <source>
        <dbReference type="ARBA" id="ARBA00022840"/>
    </source>
</evidence>
<dbReference type="NCBIfam" id="TIGR02315">
    <property type="entry name" value="ABC_phnC"/>
    <property type="match status" value="1"/>
</dbReference>
<dbReference type="InterPro" id="IPR050086">
    <property type="entry name" value="MetN_ABC_transporter-like"/>
</dbReference>
<evidence type="ECO:0000259" key="7">
    <source>
        <dbReference type="PROSITE" id="PS50893"/>
    </source>
</evidence>
<comment type="caution">
    <text evidence="8">The sequence shown here is derived from an EMBL/GenBank/DDBJ whole genome shotgun (WGS) entry which is preliminary data.</text>
</comment>
<dbReference type="GO" id="GO:0015416">
    <property type="term" value="F:ABC-type phosphonate transporter activity"/>
    <property type="evidence" value="ECO:0007669"/>
    <property type="project" value="InterPro"/>
</dbReference>
<keyword evidence="5" id="KW-1278">Translocase</keyword>
<dbReference type="InterPro" id="IPR017871">
    <property type="entry name" value="ABC_transporter-like_CS"/>
</dbReference>
<dbReference type="CDD" id="cd03256">
    <property type="entry name" value="ABC_PhnC_transporter"/>
    <property type="match status" value="1"/>
</dbReference>
<evidence type="ECO:0000313" key="9">
    <source>
        <dbReference type="Proteomes" id="UP000564496"/>
    </source>
</evidence>
<dbReference type="InterPro" id="IPR012693">
    <property type="entry name" value="ABC_transpr_PhnC"/>
</dbReference>
<dbReference type="Proteomes" id="UP000564496">
    <property type="component" value="Unassembled WGS sequence"/>
</dbReference>
<keyword evidence="6" id="KW-0472">Membrane</keyword>
<gene>
    <name evidence="8" type="ORF">BJ988_001109</name>
</gene>
<dbReference type="GO" id="GO:0016887">
    <property type="term" value="F:ATP hydrolysis activity"/>
    <property type="evidence" value="ECO:0007669"/>
    <property type="project" value="InterPro"/>
</dbReference>
<reference evidence="8 9" key="1">
    <citation type="submission" date="2020-07" db="EMBL/GenBank/DDBJ databases">
        <title>Sequencing the genomes of 1000 actinobacteria strains.</title>
        <authorList>
            <person name="Klenk H.-P."/>
        </authorList>
    </citation>
    <scope>NUCLEOTIDE SEQUENCE [LARGE SCALE GENOMIC DNA]</scope>
    <source>
        <strain evidence="8 9">DSM 26487</strain>
    </source>
</reference>
<evidence type="ECO:0000256" key="3">
    <source>
        <dbReference type="ARBA" id="ARBA00022741"/>
    </source>
</evidence>
<name>A0A7Z0IR41_9ACTN</name>
<dbReference type="EMBL" id="JACBZR010000001">
    <property type="protein sequence ID" value="NYI76461.1"/>
    <property type="molecule type" value="Genomic_DNA"/>
</dbReference>